<gene>
    <name evidence="2" type="ORF">WJX72_011144</name>
</gene>
<dbReference type="AlphaFoldDB" id="A0AAW1RAG4"/>
<evidence type="ECO:0000256" key="1">
    <source>
        <dbReference type="SAM" id="MobiDB-lite"/>
    </source>
</evidence>
<proteinExistence type="predicted"/>
<accession>A0AAW1RAG4</accession>
<reference evidence="2 3" key="1">
    <citation type="journal article" date="2024" name="Nat. Commun.">
        <title>Phylogenomics reveals the evolutionary origins of lichenization in chlorophyte algae.</title>
        <authorList>
            <person name="Puginier C."/>
            <person name="Libourel C."/>
            <person name="Otte J."/>
            <person name="Skaloud P."/>
            <person name="Haon M."/>
            <person name="Grisel S."/>
            <person name="Petersen M."/>
            <person name="Berrin J.G."/>
            <person name="Delaux P.M."/>
            <person name="Dal Grande F."/>
            <person name="Keller J."/>
        </authorList>
    </citation>
    <scope>NUCLEOTIDE SEQUENCE [LARGE SCALE GENOMIC DNA]</scope>
    <source>
        <strain evidence="2 3">SAG 2043</strain>
    </source>
</reference>
<dbReference type="EMBL" id="JALJOR010000001">
    <property type="protein sequence ID" value="KAK9830342.1"/>
    <property type="molecule type" value="Genomic_DNA"/>
</dbReference>
<keyword evidence="3" id="KW-1185">Reference proteome</keyword>
<sequence length="93" mass="10091">MTSQLQGYNTTRDQLALTAFKQRAATAPHLSSQKQRLCAGERNSDTAESGLSLGLQRRPIFGPVVVCRVSRRSTSPTTPAADQCVQAFHSRSS</sequence>
<protein>
    <submittedName>
        <fullName evidence="2">Uncharacterized protein</fullName>
    </submittedName>
</protein>
<organism evidence="2 3">
    <name type="scientific">[Myrmecia] bisecta</name>
    <dbReference type="NCBI Taxonomy" id="41462"/>
    <lineage>
        <taxon>Eukaryota</taxon>
        <taxon>Viridiplantae</taxon>
        <taxon>Chlorophyta</taxon>
        <taxon>core chlorophytes</taxon>
        <taxon>Trebouxiophyceae</taxon>
        <taxon>Trebouxiales</taxon>
        <taxon>Trebouxiaceae</taxon>
        <taxon>Myrmecia</taxon>
    </lineage>
</organism>
<name>A0AAW1RAG4_9CHLO</name>
<evidence type="ECO:0000313" key="3">
    <source>
        <dbReference type="Proteomes" id="UP001489004"/>
    </source>
</evidence>
<dbReference type="Proteomes" id="UP001489004">
    <property type="component" value="Unassembled WGS sequence"/>
</dbReference>
<feature type="region of interest" description="Disordered" evidence="1">
    <location>
        <begin position="25"/>
        <end position="51"/>
    </location>
</feature>
<comment type="caution">
    <text evidence="2">The sequence shown here is derived from an EMBL/GenBank/DDBJ whole genome shotgun (WGS) entry which is preliminary data.</text>
</comment>
<evidence type="ECO:0000313" key="2">
    <source>
        <dbReference type="EMBL" id="KAK9830342.1"/>
    </source>
</evidence>
<feature type="region of interest" description="Disordered" evidence="1">
    <location>
        <begin position="72"/>
        <end position="93"/>
    </location>
</feature>